<evidence type="ECO:0000313" key="3">
    <source>
        <dbReference type="Proteomes" id="UP001292094"/>
    </source>
</evidence>
<feature type="compositionally biased region" description="Basic and acidic residues" evidence="1">
    <location>
        <begin position="45"/>
        <end position="56"/>
    </location>
</feature>
<dbReference type="Proteomes" id="UP001292094">
    <property type="component" value="Unassembled WGS sequence"/>
</dbReference>
<organism evidence="2 3">
    <name type="scientific">Petrolisthes manimaculis</name>
    <dbReference type="NCBI Taxonomy" id="1843537"/>
    <lineage>
        <taxon>Eukaryota</taxon>
        <taxon>Metazoa</taxon>
        <taxon>Ecdysozoa</taxon>
        <taxon>Arthropoda</taxon>
        <taxon>Crustacea</taxon>
        <taxon>Multicrustacea</taxon>
        <taxon>Malacostraca</taxon>
        <taxon>Eumalacostraca</taxon>
        <taxon>Eucarida</taxon>
        <taxon>Decapoda</taxon>
        <taxon>Pleocyemata</taxon>
        <taxon>Anomura</taxon>
        <taxon>Galatheoidea</taxon>
        <taxon>Porcellanidae</taxon>
        <taxon>Petrolisthes</taxon>
    </lineage>
</organism>
<sequence>MVVTEIDRQTDNQEEEAGRDKSTDEGDSDGGRQKAEWKLSGTEDGSDRDRQAERQKARQAGVLQWRYKGEQTATDLLIVAGLWLTSLVAGKPSNAGSYPHLRGSEEEN</sequence>
<dbReference type="EMBL" id="JAWZYT010006498">
    <property type="protein sequence ID" value="KAK4288072.1"/>
    <property type="molecule type" value="Genomic_DNA"/>
</dbReference>
<feature type="region of interest" description="Disordered" evidence="1">
    <location>
        <begin position="89"/>
        <end position="108"/>
    </location>
</feature>
<reference evidence="2" key="1">
    <citation type="submission" date="2023-11" db="EMBL/GenBank/DDBJ databases">
        <title>Genome assemblies of two species of porcelain crab, Petrolisthes cinctipes and Petrolisthes manimaculis (Anomura: Porcellanidae).</title>
        <authorList>
            <person name="Angst P."/>
        </authorList>
    </citation>
    <scope>NUCLEOTIDE SEQUENCE</scope>
    <source>
        <strain evidence="2">PB745_02</strain>
        <tissue evidence="2">Gill</tissue>
    </source>
</reference>
<evidence type="ECO:0000256" key="1">
    <source>
        <dbReference type="SAM" id="MobiDB-lite"/>
    </source>
</evidence>
<feature type="compositionally biased region" description="Basic and acidic residues" evidence="1">
    <location>
        <begin position="1"/>
        <end position="37"/>
    </location>
</feature>
<accession>A0AAE1NES7</accession>
<comment type="caution">
    <text evidence="2">The sequence shown here is derived from an EMBL/GenBank/DDBJ whole genome shotgun (WGS) entry which is preliminary data.</text>
</comment>
<protein>
    <submittedName>
        <fullName evidence="2">Uncharacterized protein</fullName>
    </submittedName>
</protein>
<evidence type="ECO:0000313" key="2">
    <source>
        <dbReference type="EMBL" id="KAK4288072.1"/>
    </source>
</evidence>
<gene>
    <name evidence="2" type="ORF">Pmani_038880</name>
</gene>
<name>A0AAE1NES7_9EUCA</name>
<proteinExistence type="predicted"/>
<feature type="region of interest" description="Disordered" evidence="1">
    <location>
        <begin position="1"/>
        <end position="59"/>
    </location>
</feature>
<dbReference type="AlphaFoldDB" id="A0AAE1NES7"/>
<keyword evidence="3" id="KW-1185">Reference proteome</keyword>